<dbReference type="RefSeq" id="WP_131283885.1">
    <property type="nucleotide sequence ID" value="NZ_SJKA01000001.1"/>
</dbReference>
<dbReference type="Pfam" id="PF19361">
    <property type="entry name" value="DUF5937"/>
    <property type="match status" value="1"/>
</dbReference>
<dbReference type="EMBL" id="SJKA01000001">
    <property type="protein sequence ID" value="TCC43162.1"/>
    <property type="molecule type" value="Genomic_DNA"/>
</dbReference>
<dbReference type="GO" id="GO:0003677">
    <property type="term" value="F:DNA binding"/>
    <property type="evidence" value="ECO:0007669"/>
    <property type="project" value="UniProtKB-KW"/>
</dbReference>
<sequence>MISYRLGVDDLADMRFACSPLLETATSLWALYEPSSHVVHLPWIRPTSTLLRNHPERDLLMALVAPEVQWLPDFITPRPTSPLPDVEEELAKVRATPPRRAVADVIRAYDGRRLPPVLEQLCANPRRLRDRVGSAIASYWEFAVEPHWPRMRMLLEADMVHRAQLLARDGAAAVLTGLDPSAQWSDGVLRLRVSSYRLDYDAEVRGRGFWLVPTLFAKHAISPVDPSEPPTVAYPARGIGTLWSPPTTPAPRALEDLLGKPRASLLTDLTAPTSTRELARRREVSPSAISQHLATLLASGLVTRARAGRVVLYARTPLADQLIDQSRL</sequence>
<evidence type="ECO:0000256" key="3">
    <source>
        <dbReference type="ARBA" id="ARBA00023163"/>
    </source>
</evidence>
<evidence type="ECO:0000259" key="4">
    <source>
        <dbReference type="Pfam" id="PF01022"/>
    </source>
</evidence>
<dbReference type="InterPro" id="IPR051011">
    <property type="entry name" value="Metal_resp_trans_reg"/>
</dbReference>
<dbReference type="InterPro" id="IPR036390">
    <property type="entry name" value="WH_DNA-bd_sf"/>
</dbReference>
<name>A0A4V2M6C6_9ACTN</name>
<dbReference type="OrthoDB" id="3460651at2"/>
<dbReference type="PANTHER" id="PTHR43132:SF6">
    <property type="entry name" value="HTH-TYPE TRANSCRIPTIONAL REPRESSOR CZRA"/>
    <property type="match status" value="1"/>
</dbReference>
<feature type="domain" description="DUF5937" evidence="5">
    <location>
        <begin position="111"/>
        <end position="237"/>
    </location>
</feature>
<proteinExistence type="predicted"/>
<dbReference type="GO" id="GO:0003700">
    <property type="term" value="F:DNA-binding transcription factor activity"/>
    <property type="evidence" value="ECO:0007669"/>
    <property type="project" value="InterPro"/>
</dbReference>
<dbReference type="InterPro" id="IPR036388">
    <property type="entry name" value="WH-like_DNA-bd_sf"/>
</dbReference>
<feature type="domain" description="HTH arsR-type" evidence="4">
    <location>
        <begin position="271"/>
        <end position="303"/>
    </location>
</feature>
<dbReference type="Gene3D" id="1.10.10.10">
    <property type="entry name" value="Winged helix-like DNA-binding domain superfamily/Winged helix DNA-binding domain"/>
    <property type="match status" value="1"/>
</dbReference>
<organism evidence="6 7">
    <name type="scientific">Kribbella sindirgiensis</name>
    <dbReference type="NCBI Taxonomy" id="1124744"/>
    <lineage>
        <taxon>Bacteria</taxon>
        <taxon>Bacillati</taxon>
        <taxon>Actinomycetota</taxon>
        <taxon>Actinomycetes</taxon>
        <taxon>Propionibacteriales</taxon>
        <taxon>Kribbellaceae</taxon>
        <taxon>Kribbella</taxon>
    </lineage>
</organism>
<evidence type="ECO:0000256" key="1">
    <source>
        <dbReference type="ARBA" id="ARBA00023015"/>
    </source>
</evidence>
<evidence type="ECO:0000259" key="5">
    <source>
        <dbReference type="Pfam" id="PF19361"/>
    </source>
</evidence>
<protein>
    <submittedName>
        <fullName evidence="6">ArsR family transcriptional regulator</fullName>
    </submittedName>
</protein>
<evidence type="ECO:0000256" key="2">
    <source>
        <dbReference type="ARBA" id="ARBA00023125"/>
    </source>
</evidence>
<dbReference type="PANTHER" id="PTHR43132">
    <property type="entry name" value="ARSENICAL RESISTANCE OPERON REPRESSOR ARSR-RELATED"/>
    <property type="match status" value="1"/>
</dbReference>
<dbReference type="SUPFAM" id="SSF46785">
    <property type="entry name" value="Winged helix' DNA-binding domain"/>
    <property type="match status" value="1"/>
</dbReference>
<keyword evidence="1" id="KW-0805">Transcription regulation</keyword>
<evidence type="ECO:0000313" key="6">
    <source>
        <dbReference type="EMBL" id="TCC43162.1"/>
    </source>
</evidence>
<dbReference type="InterPro" id="IPR001845">
    <property type="entry name" value="HTH_ArsR_DNA-bd_dom"/>
</dbReference>
<keyword evidence="2" id="KW-0238">DNA-binding</keyword>
<dbReference type="InterPro" id="IPR045981">
    <property type="entry name" value="DUF5937"/>
</dbReference>
<gene>
    <name evidence="6" type="ORF">E0H50_01355</name>
</gene>
<reference evidence="6 7" key="1">
    <citation type="submission" date="2019-02" db="EMBL/GenBank/DDBJ databases">
        <title>Kribbella capetownensis sp. nov. and Kribbella speibonae sp. nov., isolated from soil.</title>
        <authorList>
            <person name="Curtis S.M."/>
            <person name="Norton I."/>
            <person name="Everest G.J."/>
            <person name="Meyers P.R."/>
        </authorList>
    </citation>
    <scope>NUCLEOTIDE SEQUENCE [LARGE SCALE GENOMIC DNA]</scope>
    <source>
        <strain evidence="6 7">DSM 27082</strain>
    </source>
</reference>
<comment type="caution">
    <text evidence="6">The sequence shown here is derived from an EMBL/GenBank/DDBJ whole genome shotgun (WGS) entry which is preliminary data.</text>
</comment>
<keyword evidence="7" id="KW-1185">Reference proteome</keyword>
<dbReference type="InterPro" id="IPR011991">
    <property type="entry name" value="ArsR-like_HTH"/>
</dbReference>
<accession>A0A4V2M6C6</accession>
<dbReference type="CDD" id="cd00090">
    <property type="entry name" value="HTH_ARSR"/>
    <property type="match status" value="1"/>
</dbReference>
<evidence type="ECO:0000313" key="7">
    <source>
        <dbReference type="Proteomes" id="UP000292695"/>
    </source>
</evidence>
<dbReference type="AlphaFoldDB" id="A0A4V2M6C6"/>
<dbReference type="Pfam" id="PF01022">
    <property type="entry name" value="HTH_5"/>
    <property type="match status" value="1"/>
</dbReference>
<keyword evidence="3" id="KW-0804">Transcription</keyword>
<dbReference type="Proteomes" id="UP000292695">
    <property type="component" value="Unassembled WGS sequence"/>
</dbReference>